<dbReference type="OrthoDB" id="793930at2"/>
<keyword evidence="1" id="KW-0472">Membrane</keyword>
<organism evidence="2 3">
    <name type="scientific">Chitinophaga parva</name>
    <dbReference type="NCBI Taxonomy" id="2169414"/>
    <lineage>
        <taxon>Bacteria</taxon>
        <taxon>Pseudomonadati</taxon>
        <taxon>Bacteroidota</taxon>
        <taxon>Chitinophagia</taxon>
        <taxon>Chitinophagales</taxon>
        <taxon>Chitinophagaceae</taxon>
        <taxon>Chitinophaga</taxon>
    </lineage>
</organism>
<dbReference type="RefSeq" id="WP_108687597.1">
    <property type="nucleotide sequence ID" value="NZ_QCYK01000002.1"/>
</dbReference>
<reference evidence="2 3" key="1">
    <citation type="submission" date="2018-04" db="EMBL/GenBank/DDBJ databases">
        <title>Chitinophaga fuyangensis sp. nov., isolated from soil in a chemical factory.</title>
        <authorList>
            <person name="Chen K."/>
        </authorList>
    </citation>
    <scope>NUCLEOTIDE SEQUENCE [LARGE SCALE GENOMIC DNA]</scope>
    <source>
        <strain evidence="2 3">LY-1</strain>
    </source>
</reference>
<feature type="transmembrane region" description="Helical" evidence="1">
    <location>
        <begin position="167"/>
        <end position="187"/>
    </location>
</feature>
<evidence type="ECO:0000313" key="2">
    <source>
        <dbReference type="EMBL" id="PUZ25758.1"/>
    </source>
</evidence>
<dbReference type="Proteomes" id="UP000244450">
    <property type="component" value="Unassembled WGS sequence"/>
</dbReference>
<feature type="transmembrane region" description="Helical" evidence="1">
    <location>
        <begin position="83"/>
        <end position="105"/>
    </location>
</feature>
<evidence type="ECO:0000256" key="1">
    <source>
        <dbReference type="SAM" id="Phobius"/>
    </source>
</evidence>
<keyword evidence="1" id="KW-0812">Transmembrane</keyword>
<feature type="transmembrane region" description="Helical" evidence="1">
    <location>
        <begin position="139"/>
        <end position="161"/>
    </location>
</feature>
<comment type="caution">
    <text evidence="2">The sequence shown here is derived from an EMBL/GenBank/DDBJ whole genome shotgun (WGS) entry which is preliminary data.</text>
</comment>
<proteinExistence type="predicted"/>
<name>A0A2T7BHL2_9BACT</name>
<gene>
    <name evidence="2" type="ORF">DCC81_15960</name>
</gene>
<keyword evidence="1" id="KW-1133">Transmembrane helix</keyword>
<protein>
    <submittedName>
        <fullName evidence="2">Uncharacterized protein</fullName>
    </submittedName>
</protein>
<evidence type="ECO:0000313" key="3">
    <source>
        <dbReference type="Proteomes" id="UP000244450"/>
    </source>
</evidence>
<dbReference type="EMBL" id="QCYK01000002">
    <property type="protein sequence ID" value="PUZ25758.1"/>
    <property type="molecule type" value="Genomic_DNA"/>
</dbReference>
<dbReference type="AlphaFoldDB" id="A0A2T7BHL2"/>
<feature type="transmembrane region" description="Helical" evidence="1">
    <location>
        <begin position="59"/>
        <end position="77"/>
    </location>
</feature>
<sequence length="208" mass="23986">MELDDFKAHWDALQEKESGCYNIPPEKLNQIIMHTANTIGELHARSSYWSRFGRSSMKALLAALGGVGTIIIIEGAYRHELDNVLVAVGWLLIILLYCVVTIWMYKKQEQLFTSYNSENVKLTLECTITGFKRFYRTLLITYAALYPAYFFAVIELFMPYWHLSWSTVLIISLIAGAVSVLGTHLYYRAKYFQQLQSLEDDLRALEFS</sequence>
<accession>A0A2T7BHL2</accession>
<keyword evidence="3" id="KW-1185">Reference proteome</keyword>